<dbReference type="EMBL" id="MK072138">
    <property type="protein sequence ID" value="AYV79263.1"/>
    <property type="molecule type" value="Genomic_DNA"/>
</dbReference>
<dbReference type="SUPFAM" id="SSF48403">
    <property type="entry name" value="Ankyrin repeat"/>
    <property type="match status" value="1"/>
</dbReference>
<dbReference type="SMART" id="SM00248">
    <property type="entry name" value="ANK"/>
    <property type="match status" value="3"/>
</dbReference>
<gene>
    <name evidence="1" type="ORF">Faunusvirus7_11</name>
</gene>
<accession>A0A3G5A0A6</accession>
<organism evidence="1">
    <name type="scientific">Faunusvirus sp</name>
    <dbReference type="NCBI Taxonomy" id="2487766"/>
    <lineage>
        <taxon>Viruses</taxon>
        <taxon>Varidnaviria</taxon>
        <taxon>Bamfordvirae</taxon>
        <taxon>Nucleocytoviricota</taxon>
        <taxon>Megaviricetes</taxon>
        <taxon>Imitervirales</taxon>
        <taxon>Mimiviridae</taxon>
    </lineage>
</organism>
<evidence type="ECO:0000313" key="1">
    <source>
        <dbReference type="EMBL" id="AYV79263.1"/>
    </source>
</evidence>
<name>A0A3G5A0A6_9VIRU</name>
<proteinExistence type="predicted"/>
<reference evidence="1" key="1">
    <citation type="submission" date="2018-10" db="EMBL/GenBank/DDBJ databases">
        <title>Hidden diversity of soil giant viruses.</title>
        <authorList>
            <person name="Schulz F."/>
            <person name="Alteio L."/>
            <person name="Goudeau D."/>
            <person name="Ryan E.M."/>
            <person name="Malmstrom R.R."/>
            <person name="Blanchard J."/>
            <person name="Woyke T."/>
        </authorList>
    </citation>
    <scope>NUCLEOTIDE SEQUENCE</scope>
    <source>
        <strain evidence="1">FNV1</strain>
    </source>
</reference>
<dbReference type="InterPro" id="IPR036770">
    <property type="entry name" value="Ankyrin_rpt-contain_sf"/>
</dbReference>
<protein>
    <submittedName>
        <fullName evidence="1">Uncharacterized protein</fullName>
    </submittedName>
</protein>
<dbReference type="InterPro" id="IPR002110">
    <property type="entry name" value="Ankyrin_rpt"/>
</dbReference>
<dbReference type="Gene3D" id="1.25.40.20">
    <property type="entry name" value="Ankyrin repeat-containing domain"/>
    <property type="match status" value="1"/>
</dbReference>
<sequence>MTALQHAKHFCGLADASDDDECHKYVTLYNDFYNIATYHGDWKMSPFLYACYRRLPSTITAMIRLGDIDINISDTQQWNGLMFACVAEDTTLITALIRHGINVNAKNHLDRDALMMSCNVNNWHNAMILVNAGANYVDSIDTINEKDIYKNDPINKNKLIKYIRDDYRKIVVATMADDSKTNIFAASFKTTYVPQLANIIAEFII</sequence>